<organism evidence="1 2">
    <name type="scientific">Clostridium gasigenes</name>
    <dbReference type="NCBI Taxonomy" id="94869"/>
    <lineage>
        <taxon>Bacteria</taxon>
        <taxon>Bacillati</taxon>
        <taxon>Bacillota</taxon>
        <taxon>Clostridia</taxon>
        <taxon>Eubacteriales</taxon>
        <taxon>Clostridiaceae</taxon>
        <taxon>Clostridium</taxon>
    </lineage>
</organism>
<name>A0A1H0VA99_9CLOT</name>
<evidence type="ECO:0000313" key="1">
    <source>
        <dbReference type="EMBL" id="SDP75370.1"/>
    </source>
</evidence>
<accession>A0A1H0VA99</accession>
<dbReference type="RefSeq" id="WP_089972293.1">
    <property type="nucleotide sequence ID" value="NZ_FNJM01000015.1"/>
</dbReference>
<keyword evidence="2" id="KW-1185">Reference proteome</keyword>
<dbReference type="InterPro" id="IPR055151">
    <property type="entry name" value="GH113"/>
</dbReference>
<dbReference type="Gene3D" id="3.20.20.80">
    <property type="entry name" value="Glycosidases"/>
    <property type="match status" value="1"/>
</dbReference>
<dbReference type="InterPro" id="IPR017853">
    <property type="entry name" value="GH"/>
</dbReference>
<dbReference type="OrthoDB" id="9773531at2"/>
<dbReference type="Proteomes" id="UP000198597">
    <property type="component" value="Unassembled WGS sequence"/>
</dbReference>
<dbReference type="AlphaFoldDB" id="A0A1H0VA99"/>
<dbReference type="CDD" id="cd19608">
    <property type="entry name" value="GH113_mannanase-like"/>
    <property type="match status" value="1"/>
</dbReference>
<evidence type="ECO:0000313" key="2">
    <source>
        <dbReference type="Proteomes" id="UP000198597"/>
    </source>
</evidence>
<evidence type="ECO:0008006" key="3">
    <source>
        <dbReference type="Google" id="ProtNLM"/>
    </source>
</evidence>
<dbReference type="EMBL" id="FNJM01000015">
    <property type="protein sequence ID" value="SDP75370.1"/>
    <property type="molecule type" value="Genomic_DNA"/>
</dbReference>
<reference evidence="1 2" key="1">
    <citation type="submission" date="2016-10" db="EMBL/GenBank/DDBJ databases">
        <authorList>
            <person name="de Groot N.N."/>
        </authorList>
    </citation>
    <scope>NUCLEOTIDE SEQUENCE [LARGE SCALE GENOMIC DNA]</scope>
    <source>
        <strain evidence="1 2">DSM 12272</strain>
    </source>
</reference>
<gene>
    <name evidence="1" type="ORF">SAMN04488529_11527</name>
</gene>
<dbReference type="SUPFAM" id="SSF51445">
    <property type="entry name" value="(Trans)glycosidases"/>
    <property type="match status" value="1"/>
</dbReference>
<protein>
    <recommendedName>
        <fullName evidence="3">Hydrolase</fullName>
    </recommendedName>
</protein>
<dbReference type="STRING" id="94869.SAMN04488529_11527"/>
<dbReference type="Pfam" id="PF22612">
    <property type="entry name" value="GH113"/>
    <property type="match status" value="1"/>
</dbReference>
<sequence length="375" mass="43860">MSKKNKIGLVTIFFIVVVCFYMYNFNYTTRGIINKSINKFQGKTLNDKFEKKIKSGNLSTDYTVEEALNDIDKFGLNTINLPVVINIDSLSSSDMSIYDNSLERAKMLLDELKGRDINIILEPYPWIENGSKYETELNPEDKEAFFNNWKTKVIKPLIDEIAIPYHIDAFNIATSFSKLEYMEDEFCNIIDYVRGYYKGLVTYRTSFWITTNWNVESTMEIEKQLKSQYENKLNNKLFSKVDFISIASYFELTDNDINTVDSLVNSINSSQRYYRKQEIKEEVKAFNEKWEKPIFFGELGFPRTEKASIEPWNPYKTTVINSREQGNCFEAYKIAYKDEPWFLGFSLFAIGNQGADKMYYPGVEASEVIKNWDKE</sequence>
<proteinExistence type="predicted"/>